<evidence type="ECO:0000313" key="1">
    <source>
        <dbReference type="Ensembl" id="ENSOMEP00000030842.1"/>
    </source>
</evidence>
<dbReference type="OMA" id="DECRFIL"/>
<reference evidence="1" key="1">
    <citation type="submission" date="2025-08" db="UniProtKB">
        <authorList>
            <consortium name="Ensembl"/>
        </authorList>
    </citation>
    <scope>IDENTIFICATION</scope>
</reference>
<dbReference type="PaxDb" id="30732-ENSOMEP00000030842"/>
<dbReference type="GeneTree" id="ENSGT01150000287752"/>
<protein>
    <submittedName>
        <fullName evidence="1">Uncharacterized protein</fullName>
    </submittedName>
</protein>
<keyword evidence="2" id="KW-1185">Reference proteome</keyword>
<dbReference type="Proteomes" id="UP000261560">
    <property type="component" value="Unplaced"/>
</dbReference>
<dbReference type="AlphaFoldDB" id="A0A3B3DL68"/>
<reference evidence="1" key="2">
    <citation type="submission" date="2025-09" db="UniProtKB">
        <authorList>
            <consortium name="Ensembl"/>
        </authorList>
    </citation>
    <scope>IDENTIFICATION</scope>
</reference>
<dbReference type="GO" id="GO:0003676">
    <property type="term" value="F:nucleic acid binding"/>
    <property type="evidence" value="ECO:0007669"/>
    <property type="project" value="InterPro"/>
</dbReference>
<dbReference type="Gene3D" id="3.30.420.10">
    <property type="entry name" value="Ribonuclease H-like superfamily/Ribonuclease H"/>
    <property type="match status" value="1"/>
</dbReference>
<name>A0A3B3DL68_ORYME</name>
<dbReference type="Ensembl" id="ENSOMET00000021603.1">
    <property type="protein sequence ID" value="ENSOMEP00000030842.1"/>
    <property type="gene ID" value="ENSOMEG00000015317.1"/>
</dbReference>
<organism evidence="1 2">
    <name type="scientific">Oryzias melastigma</name>
    <name type="common">Marine medaka</name>
    <dbReference type="NCBI Taxonomy" id="30732"/>
    <lineage>
        <taxon>Eukaryota</taxon>
        <taxon>Metazoa</taxon>
        <taxon>Chordata</taxon>
        <taxon>Craniata</taxon>
        <taxon>Vertebrata</taxon>
        <taxon>Euteleostomi</taxon>
        <taxon>Actinopterygii</taxon>
        <taxon>Neopterygii</taxon>
        <taxon>Teleostei</taxon>
        <taxon>Neoteleostei</taxon>
        <taxon>Acanthomorphata</taxon>
        <taxon>Ovalentaria</taxon>
        <taxon>Atherinomorphae</taxon>
        <taxon>Beloniformes</taxon>
        <taxon>Adrianichthyidae</taxon>
        <taxon>Oryziinae</taxon>
        <taxon>Oryzias</taxon>
    </lineage>
</organism>
<dbReference type="InterPro" id="IPR036397">
    <property type="entry name" value="RNaseH_sf"/>
</dbReference>
<evidence type="ECO:0000313" key="2">
    <source>
        <dbReference type="Proteomes" id="UP000261560"/>
    </source>
</evidence>
<proteinExistence type="predicted"/>
<accession>A0A3B3DL68</accession>
<sequence>MLQVNFSQSIISRLVSRHRTTDRVCDRPRSGAPPVKDHNHDQYLRIYALKHGLAYTTQLQTHLPDVRVQGFPDKPLTSFDLNVGDSTDTNRQWEQDHKTWTMDQRSTVLLIDECRFILHRNDGLLQHSPKGSFGATVWAGITNQSKTNLVRVDGLVRTSFYLRDVIEPSSSSYSTSPIDGNVPPHSMTSNLNTIEHVWDQQEQRLDDLSSETPQNNIMRLVRNMRRHCQAVIVANSGNTYH</sequence>
<dbReference type="STRING" id="30732.ENSOMEP00000030842"/>